<sequence length="322" mass="34717">MVNELTPMYSQLIKVHHSNLRPWVPRPNYLARFDLGGEIFPPPVRLNNTVSNNNARMPFGSSNHNIHSVPNNRIFNNFIGFQAATPPVLPIAPGGNTITPPVINELGEPFVGEIGGEAPQGAPSPQPVSIESPNFTPPRTLSLSLPNLFSPPSENESEDSFILNHPFEGFPRVDPSTEEILTRMETLLTPPVNMNEVPDNVLPMPSVSLPDELPIMNPIIKSKPVPIVSAENLPSMPSTSTSSIAAPPTVSVTDEPVILPIIPVAPPEVVENPTPPLNPNIGISPQGVVRGRSRIPVLSPIASPLLSRLRPSNAKPAGYYKK</sequence>
<evidence type="ECO:0000256" key="1">
    <source>
        <dbReference type="SAM" id="MobiDB-lite"/>
    </source>
</evidence>
<evidence type="ECO:0000313" key="2">
    <source>
        <dbReference type="EMBL" id="CAF3412753.1"/>
    </source>
</evidence>
<dbReference type="AlphaFoldDB" id="A0A818AY18"/>
<evidence type="ECO:0000313" key="3">
    <source>
        <dbReference type="Proteomes" id="UP000663865"/>
    </source>
</evidence>
<proteinExistence type="predicted"/>
<dbReference type="Proteomes" id="UP000663865">
    <property type="component" value="Unassembled WGS sequence"/>
</dbReference>
<gene>
    <name evidence="2" type="ORF">KIK155_LOCUS9190</name>
</gene>
<accession>A0A818AY18</accession>
<reference evidence="2" key="1">
    <citation type="submission" date="2021-02" db="EMBL/GenBank/DDBJ databases">
        <authorList>
            <person name="Nowell W R."/>
        </authorList>
    </citation>
    <scope>NUCLEOTIDE SEQUENCE</scope>
</reference>
<name>A0A818AY18_9BILA</name>
<dbReference type="EMBL" id="CAJNYV010001259">
    <property type="protein sequence ID" value="CAF3412753.1"/>
    <property type="molecule type" value="Genomic_DNA"/>
</dbReference>
<feature type="region of interest" description="Disordered" evidence="1">
    <location>
        <begin position="114"/>
        <end position="135"/>
    </location>
</feature>
<organism evidence="2 3">
    <name type="scientific">Rotaria socialis</name>
    <dbReference type="NCBI Taxonomy" id="392032"/>
    <lineage>
        <taxon>Eukaryota</taxon>
        <taxon>Metazoa</taxon>
        <taxon>Spiralia</taxon>
        <taxon>Gnathifera</taxon>
        <taxon>Rotifera</taxon>
        <taxon>Eurotatoria</taxon>
        <taxon>Bdelloidea</taxon>
        <taxon>Philodinida</taxon>
        <taxon>Philodinidae</taxon>
        <taxon>Rotaria</taxon>
    </lineage>
</organism>
<protein>
    <submittedName>
        <fullName evidence="2">Uncharacterized protein</fullName>
    </submittedName>
</protein>
<comment type="caution">
    <text evidence="2">The sequence shown here is derived from an EMBL/GenBank/DDBJ whole genome shotgun (WGS) entry which is preliminary data.</text>
</comment>